<name>A0ABM0GMR4_SACKO</name>
<evidence type="ECO:0000313" key="3">
    <source>
        <dbReference type="Proteomes" id="UP000694865"/>
    </source>
</evidence>
<keyword evidence="3" id="KW-1185">Reference proteome</keyword>
<dbReference type="SMART" id="SM00015">
    <property type="entry name" value="IQ"/>
    <property type="match status" value="1"/>
</dbReference>
<sequence>MSVVQDKKEPNIWEEICKEFSLKRPPFKLEDDTDSVTTEIIQFDPATHTPVIYGKMVEQIDIDCDTTTDFDPAVSHPALIGHTVLEKPPKSPPTPPPPPPPKDTCTPREYLEHYVFPVLLPGLLEMLKEAREQKCFERKRFRFNGLDYLTEYLWRHNPNYFGRENDTIDEIPFVQRILEENPRPALPLSLIWTEEEAAIVIQSFYRGYLVRREEEVQELRQWQRELREENEDITVKVENFWKKHEPPDSDEEVGAASRRSVDVKKSPSPTRSAGYKTPSSLSRASSKTQQSPIP</sequence>
<dbReference type="Proteomes" id="UP000694865">
    <property type="component" value="Unplaced"/>
</dbReference>
<protein>
    <submittedName>
        <fullName evidence="4">IQ domain-containing protein K-like</fullName>
    </submittedName>
</protein>
<dbReference type="InterPro" id="IPR000048">
    <property type="entry name" value="IQ_motif_EF-hand-BS"/>
</dbReference>
<dbReference type="RefSeq" id="XP_002733336.1">
    <property type="nucleotide sequence ID" value="XM_002733290.2"/>
</dbReference>
<accession>A0ABM0GMR4</accession>
<feature type="compositionally biased region" description="Pro residues" evidence="2">
    <location>
        <begin position="90"/>
        <end position="102"/>
    </location>
</feature>
<dbReference type="Gene3D" id="1.20.890.10">
    <property type="entry name" value="cAMP-dependent protein kinase regulatory subunit, dimerization-anchoring domain"/>
    <property type="match status" value="1"/>
</dbReference>
<dbReference type="GeneID" id="100369022"/>
<dbReference type="Gene3D" id="1.20.5.190">
    <property type="match status" value="1"/>
</dbReference>
<proteinExistence type="predicted"/>
<organism evidence="3 4">
    <name type="scientific">Saccoglossus kowalevskii</name>
    <name type="common">Acorn worm</name>
    <dbReference type="NCBI Taxonomy" id="10224"/>
    <lineage>
        <taxon>Eukaryota</taxon>
        <taxon>Metazoa</taxon>
        <taxon>Hemichordata</taxon>
        <taxon>Enteropneusta</taxon>
        <taxon>Harrimaniidae</taxon>
        <taxon>Saccoglossus</taxon>
    </lineage>
</organism>
<reference evidence="4" key="1">
    <citation type="submission" date="2025-08" db="UniProtKB">
        <authorList>
            <consortium name="RefSeq"/>
        </authorList>
    </citation>
    <scope>IDENTIFICATION</scope>
    <source>
        <tissue evidence="4">Testes</tissue>
    </source>
</reference>
<dbReference type="PANTHER" id="PTHR34927">
    <property type="entry name" value="IQ DOMAIN-CONTAINING PROTEIN K"/>
    <property type="match status" value="1"/>
</dbReference>
<feature type="region of interest" description="Disordered" evidence="2">
    <location>
        <begin position="83"/>
        <end position="106"/>
    </location>
</feature>
<dbReference type="PANTHER" id="PTHR34927:SF1">
    <property type="entry name" value="IQ DOMAIN-CONTAINING PROTEIN K"/>
    <property type="match status" value="1"/>
</dbReference>
<keyword evidence="1" id="KW-0175">Coiled coil</keyword>
<feature type="region of interest" description="Disordered" evidence="2">
    <location>
        <begin position="240"/>
        <end position="294"/>
    </location>
</feature>
<feature type="coiled-coil region" evidence="1">
    <location>
        <begin position="212"/>
        <end position="239"/>
    </location>
</feature>
<dbReference type="CDD" id="cd23767">
    <property type="entry name" value="IQCD"/>
    <property type="match status" value="1"/>
</dbReference>
<dbReference type="Pfam" id="PF00612">
    <property type="entry name" value="IQ"/>
    <property type="match status" value="1"/>
</dbReference>
<feature type="compositionally biased region" description="Polar residues" evidence="2">
    <location>
        <begin position="267"/>
        <end position="294"/>
    </location>
</feature>
<dbReference type="CDD" id="cd22969">
    <property type="entry name" value="DD_IQCK"/>
    <property type="match status" value="1"/>
</dbReference>
<evidence type="ECO:0000313" key="4">
    <source>
        <dbReference type="RefSeq" id="XP_002733336.1"/>
    </source>
</evidence>
<gene>
    <name evidence="4" type="primary">LOC100369022</name>
</gene>
<evidence type="ECO:0000256" key="1">
    <source>
        <dbReference type="SAM" id="Coils"/>
    </source>
</evidence>
<evidence type="ECO:0000256" key="2">
    <source>
        <dbReference type="SAM" id="MobiDB-lite"/>
    </source>
</evidence>
<dbReference type="InterPro" id="IPR043408">
    <property type="entry name" value="IQCK"/>
</dbReference>
<dbReference type="PROSITE" id="PS50096">
    <property type="entry name" value="IQ"/>
    <property type="match status" value="1"/>
</dbReference>